<proteinExistence type="predicted"/>
<dbReference type="InterPro" id="IPR002656">
    <property type="entry name" value="Acyl_transf_3_dom"/>
</dbReference>
<feature type="transmembrane region" description="Helical" evidence="2">
    <location>
        <begin position="43"/>
        <end position="67"/>
    </location>
</feature>
<evidence type="ECO:0000256" key="1">
    <source>
        <dbReference type="SAM" id="MobiDB-lite"/>
    </source>
</evidence>
<keyword evidence="2" id="KW-0472">Membrane</keyword>
<protein>
    <submittedName>
        <fullName evidence="4">Acyltransferase</fullName>
    </submittedName>
</protein>
<reference evidence="4 5" key="1">
    <citation type="submission" date="2019-06" db="EMBL/GenBank/DDBJ databases">
        <authorList>
            <person name="Srinivasan S."/>
        </authorList>
    </citation>
    <scope>NUCLEOTIDE SEQUENCE [LARGE SCALE GENOMIC DNA]</scope>
    <source>
        <strain evidence="4 5">17J68-5</strain>
    </source>
</reference>
<dbReference type="AlphaFoldDB" id="A0A5B7ZUZ8"/>
<dbReference type="RefSeq" id="WP_139513767.1">
    <property type="nucleotide sequence ID" value="NZ_CP040896.1"/>
</dbReference>
<feature type="transmembrane region" description="Helical" evidence="2">
    <location>
        <begin position="240"/>
        <end position="259"/>
    </location>
</feature>
<dbReference type="OrthoDB" id="9796461at2"/>
<feature type="transmembrane region" description="Helical" evidence="2">
    <location>
        <begin position="88"/>
        <end position="108"/>
    </location>
</feature>
<name>A0A5B7ZUZ8_9BACT</name>
<feature type="transmembrane region" description="Helical" evidence="2">
    <location>
        <begin position="143"/>
        <end position="164"/>
    </location>
</feature>
<gene>
    <name evidence="4" type="ORF">FHG12_01135</name>
</gene>
<evidence type="ECO:0000313" key="5">
    <source>
        <dbReference type="Proteomes" id="UP000305398"/>
    </source>
</evidence>
<evidence type="ECO:0000256" key="2">
    <source>
        <dbReference type="SAM" id="Phobius"/>
    </source>
</evidence>
<feature type="transmembrane region" description="Helical" evidence="2">
    <location>
        <begin position="12"/>
        <end position="31"/>
    </location>
</feature>
<accession>A0A5B7ZUZ8</accession>
<dbReference type="PANTHER" id="PTHR23028:SF53">
    <property type="entry name" value="ACYL_TRANSF_3 DOMAIN-CONTAINING PROTEIN"/>
    <property type="match status" value="1"/>
</dbReference>
<keyword evidence="4" id="KW-0012">Acyltransferase</keyword>
<dbReference type="GO" id="GO:0016747">
    <property type="term" value="F:acyltransferase activity, transferring groups other than amino-acyl groups"/>
    <property type="evidence" value="ECO:0007669"/>
    <property type="project" value="InterPro"/>
</dbReference>
<dbReference type="GO" id="GO:0016020">
    <property type="term" value="C:membrane"/>
    <property type="evidence" value="ECO:0007669"/>
    <property type="project" value="TreeGrafter"/>
</dbReference>
<dbReference type="PANTHER" id="PTHR23028">
    <property type="entry name" value="ACETYLTRANSFERASE"/>
    <property type="match status" value="1"/>
</dbReference>
<feature type="domain" description="Acyltransferase 3" evidence="3">
    <location>
        <begin position="13"/>
        <end position="358"/>
    </location>
</feature>
<dbReference type="EMBL" id="CP040896">
    <property type="protein sequence ID" value="QDA58790.1"/>
    <property type="molecule type" value="Genomic_DNA"/>
</dbReference>
<feature type="region of interest" description="Disordered" evidence="1">
    <location>
        <begin position="383"/>
        <end position="402"/>
    </location>
</feature>
<feature type="compositionally biased region" description="Low complexity" evidence="1">
    <location>
        <begin position="386"/>
        <end position="402"/>
    </location>
</feature>
<feature type="transmembrane region" description="Helical" evidence="2">
    <location>
        <begin position="171"/>
        <end position="193"/>
    </location>
</feature>
<feature type="transmembrane region" description="Helical" evidence="2">
    <location>
        <begin position="271"/>
        <end position="292"/>
    </location>
</feature>
<dbReference type="GO" id="GO:0009103">
    <property type="term" value="P:lipopolysaccharide biosynthetic process"/>
    <property type="evidence" value="ECO:0007669"/>
    <property type="project" value="TreeGrafter"/>
</dbReference>
<keyword evidence="2" id="KW-1133">Transmembrane helix</keyword>
<dbReference type="InterPro" id="IPR050879">
    <property type="entry name" value="Acyltransferase_3"/>
</dbReference>
<organism evidence="4 5">
    <name type="scientific">Hymenobacter jejuensis</name>
    <dbReference type="NCBI Taxonomy" id="2502781"/>
    <lineage>
        <taxon>Bacteria</taxon>
        <taxon>Pseudomonadati</taxon>
        <taxon>Bacteroidota</taxon>
        <taxon>Cytophagia</taxon>
        <taxon>Cytophagales</taxon>
        <taxon>Hymenobacteraceae</taxon>
        <taxon>Hymenobacter</taxon>
    </lineage>
</organism>
<sequence length="402" mass="45839">MTAIPKQYFKPLTGVRAIAAFMVFLCHFSPYPLFTSDPYWRDFFGYFHVGVTFFFTLSGFLIASRYIDTSELTWKYFKQYLLNRFARIYPIYFLLTFIPFIYLLRFPLDGAAPEVPIWMKYLANITLLKGFSATLWGSGLGQAWSLTVEECFYLSAPILFFFLTKFRSHQYLVFLASGGVVLSLGLLLTQLFHGKPLGLFADYTFLFSWTFFGRFTEFFIGVALAIYLKRHPVPHFKNDGRLTYVSVLFIFLIIALLAALKHYVSLDRETITAVLINNVVLPVFIACFYYGLIAEKTRMAALLATSTADLLGKSSYAFYLIHAGVLSSEISIRLHMAPLAHYFVHLGLLITISIALYRYVEEPLNQFIRHRFLPATVKHSHGHPIAALSTPHPTSASATPTR</sequence>
<feature type="transmembrane region" description="Helical" evidence="2">
    <location>
        <begin position="339"/>
        <end position="360"/>
    </location>
</feature>
<feature type="transmembrane region" description="Helical" evidence="2">
    <location>
        <begin position="205"/>
        <end position="228"/>
    </location>
</feature>
<evidence type="ECO:0000313" key="4">
    <source>
        <dbReference type="EMBL" id="QDA58790.1"/>
    </source>
</evidence>
<keyword evidence="2" id="KW-0812">Transmembrane</keyword>
<dbReference type="Pfam" id="PF01757">
    <property type="entry name" value="Acyl_transf_3"/>
    <property type="match status" value="1"/>
</dbReference>
<dbReference type="Proteomes" id="UP000305398">
    <property type="component" value="Chromosome"/>
</dbReference>
<dbReference type="KEGG" id="hyj:FHG12_01135"/>
<feature type="transmembrane region" description="Helical" evidence="2">
    <location>
        <begin position="299"/>
        <end position="319"/>
    </location>
</feature>
<evidence type="ECO:0000259" key="3">
    <source>
        <dbReference type="Pfam" id="PF01757"/>
    </source>
</evidence>
<keyword evidence="5" id="KW-1185">Reference proteome</keyword>
<keyword evidence="4" id="KW-0808">Transferase</keyword>